<gene>
    <name evidence="3" type="ORF">CR513_05383</name>
</gene>
<evidence type="ECO:0000256" key="2">
    <source>
        <dbReference type="SAM" id="MobiDB-lite"/>
    </source>
</evidence>
<reference evidence="3" key="1">
    <citation type="submission" date="2018-05" db="EMBL/GenBank/DDBJ databases">
        <title>Draft genome of Mucuna pruriens seed.</title>
        <authorList>
            <person name="Nnadi N.E."/>
            <person name="Vos R."/>
            <person name="Hasami M.H."/>
            <person name="Devisetty U.K."/>
            <person name="Aguiy J.C."/>
        </authorList>
    </citation>
    <scope>NUCLEOTIDE SEQUENCE [LARGE SCALE GENOMIC DNA]</scope>
    <source>
        <strain evidence="3">JCA_2017</strain>
    </source>
</reference>
<feature type="compositionally biased region" description="Basic and acidic residues" evidence="2">
    <location>
        <begin position="263"/>
        <end position="275"/>
    </location>
</feature>
<sequence length="312" mass="36200">MEELLSTLKVYEIELNEDEDKMKGKFIALKAQNASKRSSSKASKLRNLVKKPLKKKDLIRMSSPLSQGKSAPCGKTKEDPNGKITLEGTPRKSKTQVCKKLGDFNSECPRLEKKKENKKLFFKKGLMKTWEDLDLSFSEVENEEANICLMDNTTSEEEDDDEEVIFNYLIHLQKAYQNLSNSSTLSIGYKDLKKKFSKLSKEFNSLDKENDLLKKENEKVNEQLQRKVIDFRKSLAKFVNGSKSMKNSLKNKRHSYEKSSIGYDKKKDLKKDKSTSHSLNCGRFRHLSYDCRYYPKGSFKPFKTNKKRPKRI</sequence>
<accession>A0A371I537</accession>
<protein>
    <submittedName>
        <fullName evidence="3">Uncharacterized protein</fullName>
    </submittedName>
</protein>
<organism evidence="3 4">
    <name type="scientific">Mucuna pruriens</name>
    <name type="common">Velvet bean</name>
    <name type="synonym">Dolichos pruriens</name>
    <dbReference type="NCBI Taxonomy" id="157652"/>
    <lineage>
        <taxon>Eukaryota</taxon>
        <taxon>Viridiplantae</taxon>
        <taxon>Streptophyta</taxon>
        <taxon>Embryophyta</taxon>
        <taxon>Tracheophyta</taxon>
        <taxon>Spermatophyta</taxon>
        <taxon>Magnoliopsida</taxon>
        <taxon>eudicotyledons</taxon>
        <taxon>Gunneridae</taxon>
        <taxon>Pentapetalae</taxon>
        <taxon>rosids</taxon>
        <taxon>fabids</taxon>
        <taxon>Fabales</taxon>
        <taxon>Fabaceae</taxon>
        <taxon>Papilionoideae</taxon>
        <taxon>50 kb inversion clade</taxon>
        <taxon>NPAAA clade</taxon>
        <taxon>indigoferoid/millettioid clade</taxon>
        <taxon>Phaseoleae</taxon>
        <taxon>Mucuna</taxon>
    </lineage>
</organism>
<evidence type="ECO:0000313" key="3">
    <source>
        <dbReference type="EMBL" id="RDY10141.1"/>
    </source>
</evidence>
<proteinExistence type="predicted"/>
<feature type="region of interest" description="Disordered" evidence="2">
    <location>
        <begin position="242"/>
        <end position="279"/>
    </location>
</feature>
<evidence type="ECO:0000256" key="1">
    <source>
        <dbReference type="SAM" id="Coils"/>
    </source>
</evidence>
<dbReference type="AlphaFoldDB" id="A0A371I537"/>
<keyword evidence="1" id="KW-0175">Coiled coil</keyword>
<name>A0A371I537_MUCPR</name>
<feature type="region of interest" description="Disordered" evidence="2">
    <location>
        <begin position="59"/>
        <end position="88"/>
    </location>
</feature>
<comment type="caution">
    <text evidence="3">The sequence shown here is derived from an EMBL/GenBank/DDBJ whole genome shotgun (WGS) entry which is preliminary data.</text>
</comment>
<keyword evidence="4" id="KW-1185">Reference proteome</keyword>
<feature type="coiled-coil region" evidence="1">
    <location>
        <begin position="189"/>
        <end position="230"/>
    </location>
</feature>
<feature type="non-terminal residue" evidence="3">
    <location>
        <position position="312"/>
    </location>
</feature>
<dbReference type="Proteomes" id="UP000257109">
    <property type="component" value="Unassembled WGS sequence"/>
</dbReference>
<dbReference type="EMBL" id="QJKJ01000904">
    <property type="protein sequence ID" value="RDY10141.1"/>
    <property type="molecule type" value="Genomic_DNA"/>
</dbReference>
<evidence type="ECO:0000313" key="4">
    <source>
        <dbReference type="Proteomes" id="UP000257109"/>
    </source>
</evidence>